<accession>A0A1H2E5Z7</accession>
<keyword evidence="9" id="KW-0028">Amino-acid biosynthesis</keyword>
<evidence type="ECO:0000256" key="6">
    <source>
        <dbReference type="ARBA" id="ARBA00022679"/>
    </source>
</evidence>
<dbReference type="InterPro" id="IPR015422">
    <property type="entry name" value="PyrdxlP-dep_Trfase_small"/>
</dbReference>
<sequence>MSKFWSPFVNNLVPYVPGEQPKLSKLVKLNTNENPYGPSPKALAAMQAQLSDDLRLYPDPNGERLKQAVADYYKVQPAQVFVGNGSDEVLAHAFHALFQHGRPLLFPDISYSFYPVYCGLYDIPFEAVALDEQYRIRVADYARPNGGIVFPNPNAPTGCLLATEAIEQLLQANPDSVVLVDEAYIDFGGVSAIALVERYPNLLVTQTLSKSRSLAGLRVGFAVGHVDLIEALERIKNSFNSYPLDRIAIAGAAAAFEDVAYFRQTCQQVIASREAVVAGLERLGFEVLPSAANFVFARHPQHDAAQLAAGLREQSVIVRHFKQARIAQFLRISIGSEVQNQALLNALEQLV</sequence>
<dbReference type="InterPro" id="IPR001917">
    <property type="entry name" value="Aminotrans_II_pyridoxalP_BS"/>
</dbReference>
<dbReference type="STRING" id="364197.SAMN05216296_0429"/>
<dbReference type="NCBIfam" id="TIGR01141">
    <property type="entry name" value="hisC"/>
    <property type="match status" value="1"/>
</dbReference>
<keyword evidence="12" id="KW-1185">Reference proteome</keyword>
<comment type="similarity">
    <text evidence="3 9">Belongs to the class-II pyridoxal-phosphate-dependent aminotransferase family. Histidinol-phosphate aminotransferase subfamily.</text>
</comment>
<dbReference type="GO" id="GO:0030170">
    <property type="term" value="F:pyridoxal phosphate binding"/>
    <property type="evidence" value="ECO:0007669"/>
    <property type="project" value="InterPro"/>
</dbReference>
<dbReference type="InterPro" id="IPR015421">
    <property type="entry name" value="PyrdxlP-dep_Trfase_major"/>
</dbReference>
<evidence type="ECO:0000259" key="10">
    <source>
        <dbReference type="Pfam" id="PF00155"/>
    </source>
</evidence>
<dbReference type="Proteomes" id="UP000243232">
    <property type="component" value="Chromosome I"/>
</dbReference>
<reference evidence="12" key="1">
    <citation type="submission" date="2016-10" db="EMBL/GenBank/DDBJ databases">
        <authorList>
            <person name="Varghese N."/>
            <person name="Submissions S."/>
        </authorList>
    </citation>
    <scope>NUCLEOTIDE SEQUENCE [LARGE SCALE GENOMIC DNA]</scope>
    <source>
        <strain evidence="12">DSM 17875</strain>
    </source>
</reference>
<organism evidence="11 12">
    <name type="scientific">Pseudomonas pohangensis</name>
    <dbReference type="NCBI Taxonomy" id="364197"/>
    <lineage>
        <taxon>Bacteria</taxon>
        <taxon>Pseudomonadati</taxon>
        <taxon>Pseudomonadota</taxon>
        <taxon>Gammaproteobacteria</taxon>
        <taxon>Pseudomonadales</taxon>
        <taxon>Pseudomonadaceae</taxon>
        <taxon>Pseudomonas</taxon>
    </lineage>
</organism>
<dbReference type="EMBL" id="LT629785">
    <property type="protein sequence ID" value="SDT90473.1"/>
    <property type="molecule type" value="Genomic_DNA"/>
</dbReference>
<feature type="modified residue" description="N6-(pyridoxal phosphate)lysine" evidence="9">
    <location>
        <position position="210"/>
    </location>
</feature>
<gene>
    <name evidence="9" type="primary">hisC</name>
    <name evidence="11" type="ORF">SAMN05216296_0429</name>
</gene>
<evidence type="ECO:0000256" key="4">
    <source>
        <dbReference type="ARBA" id="ARBA00011738"/>
    </source>
</evidence>
<dbReference type="SUPFAM" id="SSF53383">
    <property type="entry name" value="PLP-dependent transferases"/>
    <property type="match status" value="1"/>
</dbReference>
<dbReference type="PANTHER" id="PTHR43643:SF3">
    <property type="entry name" value="HISTIDINOL-PHOSPHATE AMINOTRANSFERASE"/>
    <property type="match status" value="1"/>
</dbReference>
<comment type="catalytic activity">
    <reaction evidence="8 9">
        <text>L-histidinol phosphate + 2-oxoglutarate = 3-(imidazol-4-yl)-2-oxopropyl phosphate + L-glutamate</text>
        <dbReference type="Rhea" id="RHEA:23744"/>
        <dbReference type="ChEBI" id="CHEBI:16810"/>
        <dbReference type="ChEBI" id="CHEBI:29985"/>
        <dbReference type="ChEBI" id="CHEBI:57766"/>
        <dbReference type="ChEBI" id="CHEBI:57980"/>
        <dbReference type="EC" id="2.6.1.9"/>
    </reaction>
</comment>
<dbReference type="PANTHER" id="PTHR43643">
    <property type="entry name" value="HISTIDINOL-PHOSPHATE AMINOTRANSFERASE 2"/>
    <property type="match status" value="1"/>
</dbReference>
<comment type="cofactor">
    <cofactor evidence="1 9">
        <name>pyridoxal 5'-phosphate</name>
        <dbReference type="ChEBI" id="CHEBI:597326"/>
    </cofactor>
</comment>
<dbReference type="GO" id="GO:0004400">
    <property type="term" value="F:histidinol-phosphate transaminase activity"/>
    <property type="evidence" value="ECO:0007669"/>
    <property type="project" value="UniProtKB-UniRule"/>
</dbReference>
<dbReference type="InterPro" id="IPR050106">
    <property type="entry name" value="HistidinolP_aminotransfase"/>
</dbReference>
<evidence type="ECO:0000313" key="12">
    <source>
        <dbReference type="Proteomes" id="UP000243232"/>
    </source>
</evidence>
<dbReference type="PROSITE" id="PS00599">
    <property type="entry name" value="AA_TRANSFER_CLASS_2"/>
    <property type="match status" value="1"/>
</dbReference>
<dbReference type="InterPro" id="IPR004839">
    <property type="entry name" value="Aminotransferase_I/II_large"/>
</dbReference>
<keyword evidence="9" id="KW-0368">Histidine biosynthesis</keyword>
<feature type="domain" description="Aminotransferase class I/classII large" evidence="10">
    <location>
        <begin position="25"/>
        <end position="347"/>
    </location>
</feature>
<keyword evidence="5 9" id="KW-0032">Aminotransferase</keyword>
<dbReference type="Pfam" id="PF00155">
    <property type="entry name" value="Aminotran_1_2"/>
    <property type="match status" value="1"/>
</dbReference>
<comment type="subunit">
    <text evidence="4 9">Homodimer.</text>
</comment>
<dbReference type="GO" id="GO:0000105">
    <property type="term" value="P:L-histidine biosynthetic process"/>
    <property type="evidence" value="ECO:0007669"/>
    <property type="project" value="UniProtKB-UniRule"/>
</dbReference>
<dbReference type="InterPro" id="IPR015424">
    <property type="entry name" value="PyrdxlP-dep_Trfase"/>
</dbReference>
<dbReference type="Gene3D" id="3.40.640.10">
    <property type="entry name" value="Type I PLP-dependent aspartate aminotransferase-like (Major domain)"/>
    <property type="match status" value="1"/>
</dbReference>
<dbReference type="InterPro" id="IPR005861">
    <property type="entry name" value="HisP_aminotrans"/>
</dbReference>
<comment type="pathway">
    <text evidence="2 9">Amino-acid biosynthesis; L-histidine biosynthesis; L-histidine from 5-phospho-alpha-D-ribose 1-diphosphate: step 7/9.</text>
</comment>
<evidence type="ECO:0000256" key="3">
    <source>
        <dbReference type="ARBA" id="ARBA00007970"/>
    </source>
</evidence>
<dbReference type="UniPathway" id="UPA00031">
    <property type="reaction ID" value="UER00012"/>
</dbReference>
<evidence type="ECO:0000256" key="7">
    <source>
        <dbReference type="ARBA" id="ARBA00022898"/>
    </source>
</evidence>
<dbReference type="HAMAP" id="MF_01023">
    <property type="entry name" value="HisC_aminotrans_2"/>
    <property type="match status" value="1"/>
</dbReference>
<dbReference type="RefSeq" id="WP_090192866.1">
    <property type="nucleotide sequence ID" value="NZ_LT629785.1"/>
</dbReference>
<evidence type="ECO:0000313" key="11">
    <source>
        <dbReference type="EMBL" id="SDT90473.1"/>
    </source>
</evidence>
<evidence type="ECO:0000256" key="1">
    <source>
        <dbReference type="ARBA" id="ARBA00001933"/>
    </source>
</evidence>
<dbReference type="CDD" id="cd00609">
    <property type="entry name" value="AAT_like"/>
    <property type="match status" value="1"/>
</dbReference>
<keyword evidence="6 9" id="KW-0808">Transferase</keyword>
<dbReference type="EC" id="2.6.1.9" evidence="9"/>
<dbReference type="OrthoDB" id="9809616at2"/>
<dbReference type="AlphaFoldDB" id="A0A1H2E5Z7"/>
<protein>
    <recommendedName>
        <fullName evidence="9">Histidinol-phosphate aminotransferase</fullName>
        <ecNumber evidence="9">2.6.1.9</ecNumber>
    </recommendedName>
    <alternativeName>
        <fullName evidence="9">Imidazole acetol-phosphate transaminase</fullName>
    </alternativeName>
</protein>
<dbReference type="Gene3D" id="3.90.1150.10">
    <property type="entry name" value="Aspartate Aminotransferase, domain 1"/>
    <property type="match status" value="1"/>
</dbReference>
<name>A0A1H2E5Z7_9PSED</name>
<evidence type="ECO:0000256" key="9">
    <source>
        <dbReference type="HAMAP-Rule" id="MF_01023"/>
    </source>
</evidence>
<proteinExistence type="inferred from homology"/>
<evidence type="ECO:0000256" key="5">
    <source>
        <dbReference type="ARBA" id="ARBA00022576"/>
    </source>
</evidence>
<evidence type="ECO:0000256" key="2">
    <source>
        <dbReference type="ARBA" id="ARBA00005011"/>
    </source>
</evidence>
<keyword evidence="7 9" id="KW-0663">Pyridoxal phosphate</keyword>
<evidence type="ECO:0000256" key="8">
    <source>
        <dbReference type="ARBA" id="ARBA00047481"/>
    </source>
</evidence>